<dbReference type="SUPFAM" id="SSF55455">
    <property type="entry name" value="SRF-like"/>
    <property type="match status" value="1"/>
</dbReference>
<evidence type="ECO:0000259" key="7">
    <source>
        <dbReference type="PROSITE" id="PS50066"/>
    </source>
</evidence>
<organism evidence="8 9">
    <name type="scientific">Pinctada imbricata</name>
    <name type="common">Atlantic pearl-oyster</name>
    <name type="synonym">Pinctada martensii</name>
    <dbReference type="NCBI Taxonomy" id="66713"/>
    <lineage>
        <taxon>Eukaryota</taxon>
        <taxon>Metazoa</taxon>
        <taxon>Spiralia</taxon>
        <taxon>Lophotrochozoa</taxon>
        <taxon>Mollusca</taxon>
        <taxon>Bivalvia</taxon>
        <taxon>Autobranchia</taxon>
        <taxon>Pteriomorphia</taxon>
        <taxon>Pterioida</taxon>
        <taxon>Pterioidea</taxon>
        <taxon>Pteriidae</taxon>
        <taxon>Pinctada</taxon>
    </lineage>
</organism>
<dbReference type="Proteomes" id="UP001186944">
    <property type="component" value="Unassembled WGS sequence"/>
</dbReference>
<dbReference type="Pfam" id="PF00319">
    <property type="entry name" value="SRF-TF"/>
    <property type="match status" value="1"/>
</dbReference>
<dbReference type="PANTHER" id="PTHR48019">
    <property type="entry name" value="SERUM RESPONSE FACTOR HOMOLOG"/>
    <property type="match status" value="1"/>
</dbReference>
<dbReference type="InterPro" id="IPR002100">
    <property type="entry name" value="TF_MADSbox"/>
</dbReference>
<dbReference type="PROSITE" id="PS50066">
    <property type="entry name" value="MADS_BOX_2"/>
    <property type="match status" value="1"/>
</dbReference>
<comment type="caution">
    <text evidence="8">The sequence shown here is derived from an EMBL/GenBank/DDBJ whole genome shotgun (WGS) entry which is preliminary data.</text>
</comment>
<proteinExistence type="predicted"/>
<evidence type="ECO:0000256" key="1">
    <source>
        <dbReference type="ARBA" id="ARBA00004123"/>
    </source>
</evidence>
<dbReference type="GO" id="GO:0046983">
    <property type="term" value="F:protein dimerization activity"/>
    <property type="evidence" value="ECO:0007669"/>
    <property type="project" value="InterPro"/>
</dbReference>
<dbReference type="SMART" id="SM00432">
    <property type="entry name" value="MADS"/>
    <property type="match status" value="1"/>
</dbReference>
<dbReference type="EMBL" id="VSWD01000007">
    <property type="protein sequence ID" value="KAK3098048.1"/>
    <property type="molecule type" value="Genomic_DNA"/>
</dbReference>
<evidence type="ECO:0000256" key="4">
    <source>
        <dbReference type="ARBA" id="ARBA00023163"/>
    </source>
</evidence>
<dbReference type="Gene3D" id="3.40.1810.10">
    <property type="entry name" value="Transcription factor, MADS-box"/>
    <property type="match status" value="1"/>
</dbReference>
<keyword evidence="5" id="KW-0539">Nucleus</keyword>
<name>A0AA88Y4Q9_PINIB</name>
<evidence type="ECO:0000256" key="6">
    <source>
        <dbReference type="SAM" id="MobiDB-lite"/>
    </source>
</evidence>
<evidence type="ECO:0000256" key="3">
    <source>
        <dbReference type="ARBA" id="ARBA00023125"/>
    </source>
</evidence>
<dbReference type="GO" id="GO:0005634">
    <property type="term" value="C:nucleus"/>
    <property type="evidence" value="ECO:0007669"/>
    <property type="project" value="UniProtKB-SubCell"/>
</dbReference>
<feature type="compositionally biased region" description="Low complexity" evidence="6">
    <location>
        <begin position="162"/>
        <end position="185"/>
    </location>
</feature>
<keyword evidence="4" id="KW-0804">Transcription</keyword>
<feature type="compositionally biased region" description="Basic residues" evidence="6">
    <location>
        <begin position="339"/>
        <end position="348"/>
    </location>
</feature>
<evidence type="ECO:0000256" key="5">
    <source>
        <dbReference type="ARBA" id="ARBA00023242"/>
    </source>
</evidence>
<keyword evidence="9" id="KW-1185">Reference proteome</keyword>
<keyword evidence="2" id="KW-0805">Transcription regulation</keyword>
<keyword evidence="3" id="KW-0238">DNA-binding</keyword>
<evidence type="ECO:0000256" key="2">
    <source>
        <dbReference type="ARBA" id="ARBA00023015"/>
    </source>
</evidence>
<reference evidence="8" key="1">
    <citation type="submission" date="2019-08" db="EMBL/GenBank/DDBJ databases">
        <title>The improved chromosome-level genome for the pearl oyster Pinctada fucata martensii using PacBio sequencing and Hi-C.</title>
        <authorList>
            <person name="Zheng Z."/>
        </authorList>
    </citation>
    <scope>NUCLEOTIDE SEQUENCE</scope>
    <source>
        <strain evidence="8">ZZ-2019</strain>
        <tissue evidence="8">Adductor muscle</tissue>
    </source>
</reference>
<evidence type="ECO:0000313" key="9">
    <source>
        <dbReference type="Proteomes" id="UP001186944"/>
    </source>
</evidence>
<protein>
    <recommendedName>
        <fullName evidence="7">MADS-box domain-containing protein</fullName>
    </recommendedName>
</protein>
<feature type="region of interest" description="Disordered" evidence="6">
    <location>
        <begin position="141"/>
        <end position="222"/>
    </location>
</feature>
<gene>
    <name evidence="8" type="ORF">FSP39_015585</name>
</gene>
<feature type="domain" description="MADS-box" evidence="7">
    <location>
        <begin position="1"/>
        <end position="33"/>
    </location>
</feature>
<dbReference type="InterPro" id="IPR036879">
    <property type="entry name" value="TF_MADSbox_sf"/>
</dbReference>
<feature type="compositionally biased region" description="Polar residues" evidence="6">
    <location>
        <begin position="141"/>
        <end position="159"/>
    </location>
</feature>
<dbReference type="InterPro" id="IPR050142">
    <property type="entry name" value="MADS-box/MEF2_TF"/>
</dbReference>
<evidence type="ECO:0000313" key="8">
    <source>
        <dbReference type="EMBL" id="KAK3098048.1"/>
    </source>
</evidence>
<accession>A0AA88Y4Q9</accession>
<feature type="compositionally biased region" description="Polar residues" evidence="6">
    <location>
        <begin position="328"/>
        <end position="338"/>
    </location>
</feature>
<sequence>MKKAYELSVLCDCEIALIIFTSNNKLFQYASSDMDKVLLKYTEYNDTVVSQTNKDIVEQLSKKDLKGDGDDDDESYNLTPTTETAYRKIDQEYAKVMQQSPRPVLYQQGPMPVSMPVPNQAFVAQASQGKSQQGQTVVLLQQPSSSQTENVTESSQPEKTLTAAGTSHATPPSASATSPAPHTSTNAKELDPNLGKGKPNLRVVIPSKQGEGPSKSQSTALDTPQISTIATPSNQAALLTSGLALPSGLLPSDLQIDSADLAKLLGMGNLASATVGPLTAAVQAAGIPGMNVMTPTTGLHNLLLPASQAQALKLLAGQNVKAEPPSPQDSSKASGSQGQRRRPSGKTT</sequence>
<dbReference type="GO" id="GO:0003677">
    <property type="term" value="F:DNA binding"/>
    <property type="evidence" value="ECO:0007669"/>
    <property type="project" value="UniProtKB-KW"/>
</dbReference>
<dbReference type="AlphaFoldDB" id="A0AA88Y4Q9"/>
<feature type="region of interest" description="Disordered" evidence="6">
    <location>
        <begin position="315"/>
        <end position="348"/>
    </location>
</feature>
<comment type="subcellular location">
    <subcellularLocation>
        <location evidence="1">Nucleus</location>
    </subcellularLocation>
</comment>